<dbReference type="EMBL" id="MJEQ01037184">
    <property type="protein sequence ID" value="OIT06521.1"/>
    <property type="molecule type" value="Genomic_DNA"/>
</dbReference>
<dbReference type="AlphaFoldDB" id="A0A1J6JHS8"/>
<organism evidence="1 3">
    <name type="scientific">Nicotiana attenuata</name>
    <name type="common">Coyote tobacco</name>
    <dbReference type="NCBI Taxonomy" id="49451"/>
    <lineage>
        <taxon>Eukaryota</taxon>
        <taxon>Viridiplantae</taxon>
        <taxon>Streptophyta</taxon>
        <taxon>Embryophyta</taxon>
        <taxon>Tracheophyta</taxon>
        <taxon>Spermatophyta</taxon>
        <taxon>Magnoliopsida</taxon>
        <taxon>eudicotyledons</taxon>
        <taxon>Gunneridae</taxon>
        <taxon>Pentapetalae</taxon>
        <taxon>asterids</taxon>
        <taxon>lamiids</taxon>
        <taxon>Solanales</taxon>
        <taxon>Solanaceae</taxon>
        <taxon>Nicotianoideae</taxon>
        <taxon>Nicotianeae</taxon>
        <taxon>Nicotiana</taxon>
    </lineage>
</organism>
<dbReference type="Gene3D" id="1.10.510.10">
    <property type="entry name" value="Transferase(Phosphotransferase) domain 1"/>
    <property type="match status" value="1"/>
</dbReference>
<dbReference type="Gramene" id="OIT06521">
    <property type="protein sequence ID" value="OIT06521"/>
    <property type="gene ID" value="A4A49_61565"/>
</dbReference>
<dbReference type="SMR" id="A0A1J6JHS8"/>
<evidence type="ECO:0000313" key="3">
    <source>
        <dbReference type="Proteomes" id="UP000187609"/>
    </source>
</evidence>
<comment type="caution">
    <text evidence="1">The sequence shown here is derived from an EMBL/GenBank/DDBJ whole genome shotgun (WGS) entry which is preliminary data.</text>
</comment>
<evidence type="ECO:0000313" key="2">
    <source>
        <dbReference type="EMBL" id="OIT29757.1"/>
    </source>
</evidence>
<protein>
    <recommendedName>
        <fullName evidence="4">Receptor-like protein kinase</fullName>
    </recommendedName>
</protein>
<dbReference type="EMBL" id="MJEQ01001701">
    <property type="protein sequence ID" value="OIT29757.1"/>
    <property type="molecule type" value="Genomic_DNA"/>
</dbReference>
<gene>
    <name evidence="2" type="ORF">A4A49_32699</name>
    <name evidence="1" type="ORF">A4A49_61565</name>
</gene>
<sequence>MFGVLLVELFAKIKKIPTPHYCWIQEQLQGGKKSIVDKSLLQDNDDDDELLANSITTIAAKCLERDPDARTGMKNVSVELSNLLDGARRERGTKRKAGS</sequence>
<reference evidence="1 3" key="1">
    <citation type="submission" date="2016-11" db="EMBL/GenBank/DDBJ databases">
        <title>The genome of Nicotiana attenuata.</title>
        <authorList>
            <person name="Xu S."/>
            <person name="Brockmoeller T."/>
            <person name="Gaquerel E."/>
            <person name="Navarro A."/>
            <person name="Kuhl H."/>
            <person name="Gase K."/>
            <person name="Ling Z."/>
            <person name="Zhou W."/>
            <person name="Kreitzer C."/>
            <person name="Stanke M."/>
            <person name="Tang H."/>
            <person name="Lyons E."/>
            <person name="Pandey P."/>
            <person name="Pandey S.P."/>
            <person name="Timmermann B."/>
            <person name="Baldwin I.T."/>
        </authorList>
    </citation>
    <scope>NUCLEOTIDE SEQUENCE [LARGE SCALE GENOMIC DNA]</scope>
    <source>
        <strain evidence="3">cv. UT</strain>
        <strain evidence="1">UT</strain>
        <tissue evidence="1">Leaves</tissue>
    </source>
</reference>
<dbReference type="Gramene" id="OIT29757">
    <property type="protein sequence ID" value="OIT29757"/>
    <property type="gene ID" value="A4A49_32699"/>
</dbReference>
<evidence type="ECO:0000313" key="1">
    <source>
        <dbReference type="EMBL" id="OIT06521.1"/>
    </source>
</evidence>
<accession>A0A1J6JHS8</accession>
<name>A0A1J6JHS8_NICAT</name>
<keyword evidence="3" id="KW-1185">Reference proteome</keyword>
<evidence type="ECO:0008006" key="4">
    <source>
        <dbReference type="Google" id="ProtNLM"/>
    </source>
</evidence>
<proteinExistence type="predicted"/>
<dbReference type="Proteomes" id="UP000187609">
    <property type="component" value="Unassembled WGS sequence"/>
</dbReference>